<dbReference type="EMBL" id="LYVF01000198">
    <property type="protein sequence ID" value="OAT79354.1"/>
    <property type="molecule type" value="Genomic_DNA"/>
</dbReference>
<evidence type="ECO:0000256" key="2">
    <source>
        <dbReference type="ARBA" id="ARBA00001933"/>
    </source>
</evidence>
<dbReference type="NCBIfam" id="TIGR03820">
    <property type="entry name" value="lys_2_3_AblA"/>
    <property type="match status" value="1"/>
</dbReference>
<keyword evidence="11" id="KW-0408">Iron</keyword>
<dbReference type="SFLD" id="SFLDS00029">
    <property type="entry name" value="Radical_SAM"/>
    <property type="match status" value="1"/>
</dbReference>
<evidence type="ECO:0000313" key="19">
    <source>
        <dbReference type="Proteomes" id="UP000078532"/>
    </source>
</evidence>
<dbReference type="InterPro" id="IPR003739">
    <property type="entry name" value="Lys_aminomutase/Glu_NH3_mut"/>
</dbReference>
<feature type="region of interest" description="Disordered" evidence="16">
    <location>
        <begin position="84"/>
        <end position="108"/>
    </location>
</feature>
<dbReference type="InterPro" id="IPR058240">
    <property type="entry name" value="rSAM_sf"/>
</dbReference>
<dbReference type="NCBIfam" id="TIGR00238">
    <property type="entry name" value="KamA family radical SAM protein"/>
    <property type="match status" value="1"/>
</dbReference>
<dbReference type="PANTHER" id="PTHR30538">
    <property type="entry name" value="LYSINE 2,3-AMINOMUTASE-RELATED"/>
    <property type="match status" value="1"/>
</dbReference>
<dbReference type="PROSITE" id="PS51918">
    <property type="entry name" value="RADICAL_SAM"/>
    <property type="match status" value="1"/>
</dbReference>
<dbReference type="SFLD" id="SFLDF00283">
    <property type="entry name" value="L-lysine_2_3-aminomutase_(LAM"/>
    <property type="match status" value="1"/>
</dbReference>
<evidence type="ECO:0000256" key="7">
    <source>
        <dbReference type="ARBA" id="ARBA00022485"/>
    </source>
</evidence>
<dbReference type="OrthoDB" id="9768064at2"/>
<gene>
    <name evidence="18" type="ORF">A6M21_16015</name>
</gene>
<evidence type="ECO:0000256" key="12">
    <source>
        <dbReference type="ARBA" id="ARBA00023014"/>
    </source>
</evidence>
<dbReference type="GO" id="GO:0051539">
    <property type="term" value="F:4 iron, 4 sulfur cluster binding"/>
    <property type="evidence" value="ECO:0007669"/>
    <property type="project" value="UniProtKB-KW"/>
</dbReference>
<evidence type="ECO:0000256" key="1">
    <source>
        <dbReference type="ARBA" id="ARBA00000911"/>
    </source>
</evidence>
<evidence type="ECO:0000256" key="9">
    <source>
        <dbReference type="ARBA" id="ARBA00022723"/>
    </source>
</evidence>
<dbReference type="PANTHER" id="PTHR30538:SF1">
    <property type="entry name" value="L-LYSINE 2,3-AMINOMUTASE"/>
    <property type="match status" value="1"/>
</dbReference>
<feature type="compositionally biased region" description="Basic and acidic residues" evidence="16">
    <location>
        <begin position="84"/>
        <end position="96"/>
    </location>
</feature>
<dbReference type="Gene3D" id="6.20.120.40">
    <property type="match status" value="1"/>
</dbReference>
<evidence type="ECO:0000256" key="15">
    <source>
        <dbReference type="PIRSR" id="PIRSR603739-50"/>
    </source>
</evidence>
<dbReference type="Gene3D" id="6.10.140.1170">
    <property type="match status" value="1"/>
</dbReference>
<dbReference type="Proteomes" id="UP000078532">
    <property type="component" value="Unassembled WGS sequence"/>
</dbReference>
<keyword evidence="8" id="KW-0949">S-adenosyl-L-methionine</keyword>
<evidence type="ECO:0000256" key="8">
    <source>
        <dbReference type="ARBA" id="ARBA00022691"/>
    </source>
</evidence>
<dbReference type="SUPFAM" id="SSF102114">
    <property type="entry name" value="Radical SAM enzymes"/>
    <property type="match status" value="1"/>
</dbReference>
<evidence type="ECO:0000256" key="14">
    <source>
        <dbReference type="PIRSR" id="PIRSR004911-1"/>
    </source>
</evidence>
<accession>A0A1B7LAJ0</accession>
<proteinExistence type="inferred from homology"/>
<name>A0A1B7LAJ0_9FIRM</name>
<comment type="catalytic activity">
    <reaction evidence="1">
        <text>L-lysine = (3S)-3,6-diaminohexanoate</text>
        <dbReference type="Rhea" id="RHEA:19177"/>
        <dbReference type="ChEBI" id="CHEBI:32551"/>
        <dbReference type="ChEBI" id="CHEBI:57434"/>
        <dbReference type="EC" id="5.4.3.2"/>
    </reaction>
</comment>
<comment type="caution">
    <text evidence="18">The sequence shown here is derived from an EMBL/GenBank/DDBJ whole genome shotgun (WGS) entry which is preliminary data.</text>
</comment>
<dbReference type="SFLD" id="SFLDG01070">
    <property type="entry name" value="PLP-dependent"/>
    <property type="match status" value="1"/>
</dbReference>
<dbReference type="InterPro" id="IPR022459">
    <property type="entry name" value="Lysine_aminomutase"/>
</dbReference>
<reference evidence="18 19" key="1">
    <citation type="submission" date="2016-04" db="EMBL/GenBank/DDBJ databases">
        <authorList>
            <person name="Evans L.H."/>
            <person name="Alamgir A."/>
            <person name="Owens N."/>
            <person name="Weber N.D."/>
            <person name="Virtaneva K."/>
            <person name="Barbian K."/>
            <person name="Babar A."/>
            <person name="Rosenke K."/>
        </authorList>
    </citation>
    <scope>NUCLEOTIDE SEQUENCE [LARGE SCALE GENOMIC DNA]</scope>
    <source>
        <strain evidence="18 19">LMa1</strain>
    </source>
</reference>
<dbReference type="Gene3D" id="3.20.20.70">
    <property type="entry name" value="Aldolase class I"/>
    <property type="match status" value="1"/>
</dbReference>
<dbReference type="Pfam" id="PF04055">
    <property type="entry name" value="Radical_SAM"/>
    <property type="match status" value="1"/>
</dbReference>
<evidence type="ECO:0000256" key="16">
    <source>
        <dbReference type="SAM" id="MobiDB-lite"/>
    </source>
</evidence>
<keyword evidence="10 15" id="KW-0663">Pyridoxal phosphate</keyword>
<evidence type="ECO:0000256" key="13">
    <source>
        <dbReference type="ARBA" id="ARBA00023235"/>
    </source>
</evidence>
<keyword evidence="13" id="KW-0413">Isomerase</keyword>
<keyword evidence="7 14" id="KW-0004">4Fe-4S</keyword>
<dbReference type="InterPro" id="IPR025895">
    <property type="entry name" value="LAM_C_dom"/>
</dbReference>
<evidence type="ECO:0000313" key="18">
    <source>
        <dbReference type="EMBL" id="OAT79354.1"/>
    </source>
</evidence>
<dbReference type="STRING" id="1838280.A6M21_16015"/>
<dbReference type="InterPro" id="IPR013785">
    <property type="entry name" value="Aldolase_TIM"/>
</dbReference>
<dbReference type="Pfam" id="PF12544">
    <property type="entry name" value="LAM_C"/>
    <property type="match status" value="1"/>
</dbReference>
<evidence type="ECO:0000256" key="11">
    <source>
        <dbReference type="ARBA" id="ARBA00023004"/>
    </source>
</evidence>
<dbReference type="RefSeq" id="WP_066671752.1">
    <property type="nucleotide sequence ID" value="NZ_LYVF01000198.1"/>
</dbReference>
<keyword evidence="9 14" id="KW-0479">Metal-binding</keyword>
<evidence type="ECO:0000259" key="17">
    <source>
        <dbReference type="PROSITE" id="PS51918"/>
    </source>
</evidence>
<feature type="binding site" evidence="14">
    <location>
        <position position="124"/>
    </location>
    <ligand>
        <name>[4Fe-4S] cluster</name>
        <dbReference type="ChEBI" id="CHEBI:49883"/>
        <note>4Fe-4S-S-AdoMet</note>
    </ligand>
</feature>
<dbReference type="CDD" id="cd01335">
    <property type="entry name" value="Radical_SAM"/>
    <property type="match status" value="1"/>
</dbReference>
<evidence type="ECO:0000256" key="10">
    <source>
        <dbReference type="ARBA" id="ARBA00022898"/>
    </source>
</evidence>
<protein>
    <recommendedName>
        <fullName evidence="6">L-lysine 2,3-aminomutase</fullName>
        <ecNumber evidence="5">5.4.3.2</ecNumber>
    </recommendedName>
</protein>
<evidence type="ECO:0000256" key="6">
    <source>
        <dbReference type="ARBA" id="ARBA00022363"/>
    </source>
</evidence>
<comment type="cofactor">
    <cofactor evidence="3">
        <name>[4Fe-4S] cluster</name>
        <dbReference type="ChEBI" id="CHEBI:49883"/>
    </cofactor>
</comment>
<evidence type="ECO:0000256" key="3">
    <source>
        <dbReference type="ARBA" id="ARBA00001966"/>
    </source>
</evidence>
<organism evidence="18 19">
    <name type="scientific">Desulfotomaculum copahuensis</name>
    <dbReference type="NCBI Taxonomy" id="1838280"/>
    <lineage>
        <taxon>Bacteria</taxon>
        <taxon>Bacillati</taxon>
        <taxon>Bacillota</taxon>
        <taxon>Clostridia</taxon>
        <taxon>Eubacteriales</taxon>
        <taxon>Desulfotomaculaceae</taxon>
        <taxon>Desulfotomaculum</taxon>
    </lineage>
</organism>
<feature type="binding site" evidence="14">
    <location>
        <position position="131"/>
    </location>
    <ligand>
        <name>[4Fe-4S] cluster</name>
        <dbReference type="ChEBI" id="CHEBI:49883"/>
        <note>4Fe-4S-S-AdoMet</note>
    </ligand>
</feature>
<keyword evidence="19" id="KW-1185">Reference proteome</keyword>
<evidence type="ECO:0000256" key="5">
    <source>
        <dbReference type="ARBA" id="ARBA00012144"/>
    </source>
</evidence>
<comment type="cofactor">
    <cofactor evidence="2 15">
        <name>pyridoxal 5'-phosphate</name>
        <dbReference type="ChEBI" id="CHEBI:597326"/>
    </cofactor>
</comment>
<dbReference type="EC" id="5.4.3.2" evidence="5"/>
<dbReference type="PIRSF" id="PIRSF004911">
    <property type="entry name" value="DUF160"/>
    <property type="match status" value="1"/>
</dbReference>
<dbReference type="GO" id="GO:0050066">
    <property type="term" value="F:L-lysine 2,3-aminomutase activity"/>
    <property type="evidence" value="ECO:0007669"/>
    <property type="project" value="UniProtKB-EC"/>
</dbReference>
<dbReference type="FunFam" id="3.20.20.70:FF:000095">
    <property type="entry name" value="Lysine 2,3-aminomutase"/>
    <property type="match status" value="1"/>
</dbReference>
<feature type="modified residue" description="N6-(pyridoxal phosphate)lysine" evidence="15">
    <location>
        <position position="336"/>
    </location>
</feature>
<sequence length="411" mass="45859">MRTELRKLWPVTEQEWNDWRWQLSHRITGVEELSRIIGLTGREKEGIEACLKRFRMAITPYYACLIDPDDVNCPVRMQAVPRPEELRRTRGDMRDPLDEEGDSPVPGLTHRYPDRVLFLVTGCCSMYCRHCTRRRLAGQRDGAMPKSRVDRAIAYIKGNPAVRDVLISGGDPLTLTDQQLEYILRKLRAIEHVEIIRIGTRTPVVLPQRITPELCAMLEKYHPLFINTHFNHPREITPQAKEACARLAGAGIPLGNQSVLLRGINDRPEVMKKLVQQLLKIRVRPYYLYQCDLSEGIGHFRTPVSTGIEIIENLRGHTSGLAVPNFVIDAPGGGGKIPLGPNYVLSWGRGKIVLRNFEGNLYLYTEPGPHEDGLIAAGGGVAGLLRGKTVKISTGDGSVSYAGGKEAPAHG</sequence>
<comment type="similarity">
    <text evidence="4">Belongs to the radical SAM superfamily. KamA family.</text>
</comment>
<feature type="domain" description="Radical SAM core" evidence="17">
    <location>
        <begin position="110"/>
        <end position="321"/>
    </location>
</feature>
<dbReference type="AlphaFoldDB" id="A0A1B7LAJ0"/>
<feature type="binding site" evidence="14">
    <location>
        <position position="128"/>
    </location>
    <ligand>
        <name>[4Fe-4S] cluster</name>
        <dbReference type="ChEBI" id="CHEBI:49883"/>
        <note>4Fe-4S-S-AdoMet</note>
    </ligand>
</feature>
<dbReference type="InterPro" id="IPR007197">
    <property type="entry name" value="rSAM"/>
</dbReference>
<keyword evidence="12 14" id="KW-0411">Iron-sulfur</keyword>
<dbReference type="GO" id="GO:0046872">
    <property type="term" value="F:metal ion binding"/>
    <property type="evidence" value="ECO:0007669"/>
    <property type="project" value="UniProtKB-KW"/>
</dbReference>
<evidence type="ECO:0000256" key="4">
    <source>
        <dbReference type="ARBA" id="ARBA00008703"/>
    </source>
</evidence>